<evidence type="ECO:0000256" key="1">
    <source>
        <dbReference type="ARBA" id="ARBA00004167"/>
    </source>
</evidence>
<evidence type="ECO:0000259" key="4">
    <source>
        <dbReference type="PROSITE" id="PS50835"/>
    </source>
</evidence>
<feature type="transmembrane region" description="Helical" evidence="3">
    <location>
        <begin position="629"/>
        <end position="649"/>
    </location>
</feature>
<feature type="transmembrane region" description="Helical" evidence="3">
    <location>
        <begin position="597"/>
        <end position="620"/>
    </location>
</feature>
<protein>
    <recommendedName>
        <fullName evidence="4">Ig-like domain-containing protein</fullName>
    </recommendedName>
</protein>
<dbReference type="InterPro" id="IPR024788">
    <property type="entry name" value="Malectin-like_Carb-bd_dom"/>
</dbReference>
<dbReference type="Proteomes" id="UP000233837">
    <property type="component" value="Unassembled WGS sequence"/>
</dbReference>
<dbReference type="PROSITE" id="PS50835">
    <property type="entry name" value="IG_LIKE"/>
    <property type="match status" value="1"/>
</dbReference>
<reference evidence="5 6" key="2">
    <citation type="journal article" date="2017" name="Nature">
        <title>The Apostasia genome and the evolution of orchids.</title>
        <authorList>
            <person name="Zhang G.Q."/>
            <person name="Liu K.W."/>
            <person name="Li Z."/>
            <person name="Lohaus R."/>
            <person name="Hsiao Y.Y."/>
            <person name="Niu S.C."/>
            <person name="Wang J.Y."/>
            <person name="Lin Y.C."/>
            <person name="Xu Q."/>
            <person name="Chen L.J."/>
            <person name="Yoshida K."/>
            <person name="Fujiwara S."/>
            <person name="Wang Z.W."/>
            <person name="Zhang Y.Q."/>
            <person name="Mitsuda N."/>
            <person name="Wang M."/>
            <person name="Liu G.H."/>
            <person name="Pecoraro L."/>
            <person name="Huang H.X."/>
            <person name="Xiao X.J."/>
            <person name="Lin M."/>
            <person name="Wu X.Y."/>
            <person name="Wu W.L."/>
            <person name="Chen Y.Y."/>
            <person name="Chang S.B."/>
            <person name="Sakamoto S."/>
            <person name="Ohme-Takagi M."/>
            <person name="Yagi M."/>
            <person name="Zeng S.J."/>
            <person name="Shen C.Y."/>
            <person name="Yeh C.M."/>
            <person name="Luo Y.B."/>
            <person name="Tsai W.C."/>
            <person name="Van de Peer Y."/>
            <person name="Liu Z.J."/>
        </authorList>
    </citation>
    <scope>NUCLEOTIDE SEQUENCE [LARGE SCALE GENOMIC DNA]</scope>
    <source>
        <tissue evidence="5">The whole plant</tissue>
    </source>
</reference>
<dbReference type="InterPro" id="IPR007110">
    <property type="entry name" value="Ig-like_dom"/>
</dbReference>
<feature type="compositionally biased region" description="Low complexity" evidence="2">
    <location>
        <begin position="382"/>
        <end position="391"/>
    </location>
</feature>
<dbReference type="PANTHER" id="PTHR45631:SF44">
    <property type="entry name" value="CARBOHYDRATE-BINDING PROTEIN OF THE ER PROTEIN"/>
    <property type="match status" value="1"/>
</dbReference>
<feature type="compositionally biased region" description="Polar residues" evidence="2">
    <location>
        <begin position="401"/>
        <end position="420"/>
    </location>
</feature>
<dbReference type="STRING" id="906689.A0A2I0WTD5"/>
<evidence type="ECO:0000313" key="5">
    <source>
        <dbReference type="EMBL" id="PKU78916.1"/>
    </source>
</evidence>
<dbReference type="GO" id="GO:0016020">
    <property type="term" value="C:membrane"/>
    <property type="evidence" value="ECO:0007669"/>
    <property type="project" value="UniProtKB-SubCell"/>
</dbReference>
<dbReference type="Pfam" id="PF12819">
    <property type="entry name" value="Malectin_like"/>
    <property type="match status" value="1"/>
</dbReference>
<keyword evidence="3" id="KW-1133">Transmembrane helix</keyword>
<feature type="transmembrane region" description="Helical" evidence="3">
    <location>
        <begin position="562"/>
        <end position="591"/>
    </location>
</feature>
<dbReference type="AlphaFoldDB" id="A0A2I0WTD5"/>
<comment type="subcellular location">
    <subcellularLocation>
        <location evidence="1">Membrane</location>
        <topology evidence="1">Single-pass membrane protein</topology>
    </subcellularLocation>
</comment>
<name>A0A2I0WTD5_9ASPA</name>
<keyword evidence="3" id="KW-0812">Transmembrane</keyword>
<evidence type="ECO:0000256" key="2">
    <source>
        <dbReference type="SAM" id="MobiDB-lite"/>
    </source>
</evidence>
<feature type="transmembrane region" description="Helical" evidence="3">
    <location>
        <begin position="531"/>
        <end position="550"/>
    </location>
</feature>
<gene>
    <name evidence="5" type="primary">RWK1</name>
    <name evidence="5" type="ORF">MA16_Dca000260</name>
</gene>
<feature type="transmembrane region" description="Helical" evidence="3">
    <location>
        <begin position="669"/>
        <end position="689"/>
    </location>
</feature>
<accession>A0A2I0WTD5</accession>
<feature type="region of interest" description="Disordered" evidence="2">
    <location>
        <begin position="378"/>
        <end position="432"/>
    </location>
</feature>
<dbReference type="PANTHER" id="PTHR45631">
    <property type="entry name" value="OS07G0107800 PROTEIN-RELATED"/>
    <property type="match status" value="1"/>
</dbReference>
<organism evidence="5 6">
    <name type="scientific">Dendrobium catenatum</name>
    <dbReference type="NCBI Taxonomy" id="906689"/>
    <lineage>
        <taxon>Eukaryota</taxon>
        <taxon>Viridiplantae</taxon>
        <taxon>Streptophyta</taxon>
        <taxon>Embryophyta</taxon>
        <taxon>Tracheophyta</taxon>
        <taxon>Spermatophyta</taxon>
        <taxon>Magnoliopsida</taxon>
        <taxon>Liliopsida</taxon>
        <taxon>Asparagales</taxon>
        <taxon>Orchidaceae</taxon>
        <taxon>Epidendroideae</taxon>
        <taxon>Malaxideae</taxon>
        <taxon>Dendrobiinae</taxon>
        <taxon>Dendrobium</taxon>
    </lineage>
</organism>
<evidence type="ECO:0000313" key="6">
    <source>
        <dbReference type="Proteomes" id="UP000233837"/>
    </source>
</evidence>
<reference evidence="5 6" key="1">
    <citation type="journal article" date="2016" name="Sci. Rep.">
        <title>The Dendrobium catenatum Lindl. genome sequence provides insights into polysaccharide synthase, floral development and adaptive evolution.</title>
        <authorList>
            <person name="Zhang G.Q."/>
            <person name="Xu Q."/>
            <person name="Bian C."/>
            <person name="Tsai W.C."/>
            <person name="Yeh C.M."/>
            <person name="Liu K.W."/>
            <person name="Yoshida K."/>
            <person name="Zhang L.S."/>
            <person name="Chang S.B."/>
            <person name="Chen F."/>
            <person name="Shi Y."/>
            <person name="Su Y.Y."/>
            <person name="Zhang Y.Q."/>
            <person name="Chen L.J."/>
            <person name="Yin Y."/>
            <person name="Lin M."/>
            <person name="Huang H."/>
            <person name="Deng H."/>
            <person name="Wang Z.W."/>
            <person name="Zhu S.L."/>
            <person name="Zhao X."/>
            <person name="Deng C."/>
            <person name="Niu S.C."/>
            <person name="Huang J."/>
            <person name="Wang M."/>
            <person name="Liu G.H."/>
            <person name="Yang H.J."/>
            <person name="Xiao X.J."/>
            <person name="Hsiao Y.Y."/>
            <person name="Wu W.L."/>
            <person name="Chen Y.Y."/>
            <person name="Mitsuda N."/>
            <person name="Ohme-Takagi M."/>
            <person name="Luo Y.B."/>
            <person name="Van de Peer Y."/>
            <person name="Liu Z.J."/>
        </authorList>
    </citation>
    <scope>NUCLEOTIDE SEQUENCE [LARGE SCALE GENOMIC DNA]</scope>
    <source>
        <tissue evidence="5">The whole plant</tissue>
    </source>
</reference>
<keyword evidence="3" id="KW-0472">Membrane</keyword>
<keyword evidence="6" id="KW-1185">Reference proteome</keyword>
<evidence type="ECO:0000256" key="3">
    <source>
        <dbReference type="SAM" id="Phobius"/>
    </source>
</evidence>
<proteinExistence type="predicted"/>
<feature type="domain" description="Ig-like" evidence="4">
    <location>
        <begin position="23"/>
        <end position="120"/>
    </location>
</feature>
<sequence length="694" mass="75298">MRTRGRERRKPHWLVRTPRESHPRVRMGVGLRVCRYQRKWEMGSGLITSIDCGASQPHTDELGIQWTPDSSLIKTGLTQTVPNATSIPQSMQTLRVFPTGKRNCYALSIPGGASTQVLVRATFYYGNYDGKNSPPTFDLELDGSSWSTVETAVDKVISEEAIFEARGGSTSVCLVQRNEGELPFVSAIELRRLGDDMYSRYDRSSSALVLALRTAAGVAAQLRYPDDPYDRIWFPIDASNGLNVVQNQATTIDTGIKDAPPAVIFQSAVTPAAGSNTIGFTAPLPSNNVSAYFNLYFTEVTQLAAGDNRTFQVFVDGNAESDPFAPPFGSIIEIYMANISASSTTQISLQSTTGATLPPVISAIEAYVIIPLSGGGRGGGSAAPAPGNGDARPSAAPQASDVGSPTPSDSSSLPGSDQTNSPPPAQRVPVGFAFGGGRKGSPSFGNKVEVGRALVIGIGILVPILDHNGSYLWEFAGPVAYDDVNNAICYVVLHGLRRCASLYLDNIVMEVVSDFDYKAFLSKEDNSCSCLFFLQLVVCLSGGVSLPSWLSSVVSFHLGLKLVCFIIYYFLGYILFTLIVCFVLFFMFFIWWTPTGFGFACWWLAPLSLSPRSFVGLWFARVQASLWHLWLKGLNGFPFVLSGCAVYLVCYSCWELHNVSFLGDFQLLHLDFLGLRVAFILSAVSFVGLSEIHA</sequence>
<dbReference type="EMBL" id="KZ502442">
    <property type="protein sequence ID" value="PKU78916.1"/>
    <property type="molecule type" value="Genomic_DNA"/>
</dbReference>